<accession>I1Q428</accession>
<evidence type="ECO:0000313" key="3">
    <source>
        <dbReference type="EnsemblPlants" id="ORGLA06G0189100.1"/>
    </source>
</evidence>
<dbReference type="Gramene" id="ORGLA06G0189100.1">
    <property type="protein sequence ID" value="ORGLA06G0189100.1"/>
    <property type="gene ID" value="ORGLA06G0189100"/>
</dbReference>
<gene>
    <name evidence="3" type="primary">LOC127776272</name>
</gene>
<reference evidence="3 4" key="2">
    <citation type="submission" date="2018-04" db="EMBL/GenBank/DDBJ databases">
        <title>OglaRS2 (Oryza glaberrima Reference Sequence Version 2).</title>
        <authorList>
            <person name="Zhang J."/>
            <person name="Kudrna D."/>
            <person name="Lee S."/>
            <person name="Talag J."/>
            <person name="Rajasekar S."/>
            <person name="Wing R.A."/>
        </authorList>
    </citation>
    <scope>NUCLEOTIDE SEQUENCE [LARGE SCALE GENOMIC DNA]</scope>
    <source>
        <strain evidence="3 4">cv. IRGC 96717</strain>
    </source>
</reference>
<feature type="compositionally biased region" description="Acidic residues" evidence="1">
    <location>
        <begin position="206"/>
        <end position="216"/>
    </location>
</feature>
<dbReference type="KEGG" id="ogl:127776272"/>
<dbReference type="GeneID" id="127776272"/>
<dbReference type="PANTHER" id="PTHR33915">
    <property type="entry name" value="OSJNBA0033G05.11 PROTEIN"/>
    <property type="match status" value="1"/>
</dbReference>
<dbReference type="InterPro" id="IPR001660">
    <property type="entry name" value="SAM"/>
</dbReference>
<proteinExistence type="predicted"/>
<evidence type="ECO:0000259" key="2">
    <source>
        <dbReference type="Pfam" id="PF07647"/>
    </source>
</evidence>
<dbReference type="OMA" id="FSWLSNT"/>
<keyword evidence="4" id="KW-1185">Reference proteome</keyword>
<evidence type="ECO:0000256" key="1">
    <source>
        <dbReference type="SAM" id="MobiDB-lite"/>
    </source>
</evidence>
<dbReference type="EnsemblPlants" id="ORGLA06G0189100.1">
    <property type="protein sequence ID" value="ORGLA06G0189100.1"/>
    <property type="gene ID" value="ORGLA06G0189100"/>
</dbReference>
<dbReference type="InterPro" id="IPR013761">
    <property type="entry name" value="SAM/pointed_sf"/>
</dbReference>
<evidence type="ECO:0000313" key="4">
    <source>
        <dbReference type="Proteomes" id="UP000007306"/>
    </source>
</evidence>
<sequence>MDWYAWLAKTGLAPALAYEYGRLFNQNELERGDAAHFDHDLLKSMGIAVAKHRLEILKLAKKDSSSAADAGGGDSSSSSYAQLIARKAGRCIARCARRLARPRGVGGGRGSSVTVVPRICSGDDAVRVGAVQAAAAAAATRRRRSVKKMVLMITDGGATAARGGVGFAAGRFSGSQKASLMFHDCYEEEDDDYDHEEEARCGDGAEGGDEDAEEERCSDGGGGGGGTDVEIKWDSMFQDLKPT</sequence>
<dbReference type="STRING" id="4538.I1Q428"/>
<dbReference type="Pfam" id="PF07647">
    <property type="entry name" value="SAM_2"/>
    <property type="match status" value="1"/>
</dbReference>
<dbReference type="AlphaFoldDB" id="I1Q428"/>
<protein>
    <recommendedName>
        <fullName evidence="2">SAM domain-containing protein</fullName>
    </recommendedName>
</protein>
<dbReference type="HOGENOM" id="CLU_075947_1_0_1"/>
<dbReference type="Proteomes" id="UP000007306">
    <property type="component" value="Chromosome 6"/>
</dbReference>
<dbReference type="Gene3D" id="1.10.150.50">
    <property type="entry name" value="Transcription Factor, Ets-1"/>
    <property type="match status" value="1"/>
</dbReference>
<feature type="domain" description="SAM" evidence="2">
    <location>
        <begin position="19"/>
        <end position="58"/>
    </location>
</feature>
<dbReference type="PANTHER" id="PTHR33915:SF12">
    <property type="entry name" value="OS06G0645500 PROTEIN"/>
    <property type="match status" value="1"/>
</dbReference>
<dbReference type="eggNOG" id="ENOG502QW9Q">
    <property type="taxonomic scope" value="Eukaryota"/>
</dbReference>
<feature type="region of interest" description="Disordered" evidence="1">
    <location>
        <begin position="193"/>
        <end position="243"/>
    </location>
</feature>
<reference evidence="3" key="1">
    <citation type="submission" date="2015-06" db="UniProtKB">
        <authorList>
            <consortium name="EnsemblPlants"/>
        </authorList>
    </citation>
    <scope>IDENTIFICATION</scope>
</reference>
<dbReference type="CDD" id="cd09487">
    <property type="entry name" value="SAM_superfamily"/>
    <property type="match status" value="1"/>
</dbReference>
<dbReference type="RefSeq" id="XP_052158594.1">
    <property type="nucleotide sequence ID" value="XM_052302634.1"/>
</dbReference>
<name>I1Q428_ORYGL</name>
<organism evidence="3 4">
    <name type="scientific">Oryza glaberrima</name>
    <name type="common">African rice</name>
    <dbReference type="NCBI Taxonomy" id="4538"/>
    <lineage>
        <taxon>Eukaryota</taxon>
        <taxon>Viridiplantae</taxon>
        <taxon>Streptophyta</taxon>
        <taxon>Embryophyta</taxon>
        <taxon>Tracheophyta</taxon>
        <taxon>Spermatophyta</taxon>
        <taxon>Magnoliopsida</taxon>
        <taxon>Liliopsida</taxon>
        <taxon>Poales</taxon>
        <taxon>Poaceae</taxon>
        <taxon>BOP clade</taxon>
        <taxon>Oryzoideae</taxon>
        <taxon>Oryzeae</taxon>
        <taxon>Oryzinae</taxon>
        <taxon>Oryza</taxon>
    </lineage>
</organism>
<dbReference type="SUPFAM" id="SSF47769">
    <property type="entry name" value="SAM/Pointed domain"/>
    <property type="match status" value="1"/>
</dbReference>